<organism evidence="2 3">
    <name type="scientific">Halarchaeum acidiphilum MH1-52-1</name>
    <dbReference type="NCBI Taxonomy" id="1261545"/>
    <lineage>
        <taxon>Archaea</taxon>
        <taxon>Methanobacteriati</taxon>
        <taxon>Methanobacteriota</taxon>
        <taxon>Stenosarchaea group</taxon>
        <taxon>Halobacteria</taxon>
        <taxon>Halobacteriales</taxon>
        <taxon>Halobacteriaceae</taxon>
    </lineage>
</organism>
<evidence type="ECO:0000313" key="3">
    <source>
        <dbReference type="Proteomes" id="UP000016986"/>
    </source>
</evidence>
<dbReference type="PANTHER" id="PTHR43198">
    <property type="entry name" value="BIFUNCTIONAL TH2 PROTEIN"/>
    <property type="match status" value="1"/>
</dbReference>
<proteinExistence type="predicted"/>
<dbReference type="InterPro" id="IPR004305">
    <property type="entry name" value="Thiaminase-2/PQQC"/>
</dbReference>
<dbReference type="SUPFAM" id="SSF48613">
    <property type="entry name" value="Heme oxygenase-like"/>
    <property type="match status" value="1"/>
</dbReference>
<keyword evidence="3" id="KW-1185">Reference proteome</keyword>
<gene>
    <name evidence="2" type="ORF">MBEHAL_2183</name>
</gene>
<dbReference type="RefSeq" id="WP_021780581.1">
    <property type="nucleotide sequence ID" value="NZ_BANO01000269.1"/>
</dbReference>
<dbReference type="EMBL" id="BATA01000066">
    <property type="protein sequence ID" value="GAD53423.1"/>
    <property type="molecule type" value="Genomic_DNA"/>
</dbReference>
<dbReference type="CDD" id="cd19358">
    <property type="entry name" value="TenA_E_Spr0628-like"/>
    <property type="match status" value="1"/>
</dbReference>
<accession>U3AF71</accession>
<dbReference type="GO" id="GO:0005829">
    <property type="term" value="C:cytosol"/>
    <property type="evidence" value="ECO:0007669"/>
    <property type="project" value="TreeGrafter"/>
</dbReference>
<evidence type="ECO:0000313" key="2">
    <source>
        <dbReference type="EMBL" id="GAD53423.1"/>
    </source>
</evidence>
<feature type="domain" description="Thiaminase-2/PQQC" evidence="1">
    <location>
        <begin position="7"/>
        <end position="211"/>
    </location>
</feature>
<dbReference type="InterPro" id="IPR016084">
    <property type="entry name" value="Haem_Oase-like_multi-hlx"/>
</dbReference>
<dbReference type="Proteomes" id="UP000016986">
    <property type="component" value="Unassembled WGS sequence"/>
</dbReference>
<sequence length="215" mass="23907">MSFTDEARAASAWDDAVGHRFVAELDAGTLDEAVFRDYLERDYAFVETLAGHLGHAVADAPDMAKKRRLADFLSTVVGPEDDYFARSFDTLPGPALDETGVDGGAVGETFADLFAHAAHDGGYAETLAVLVPVEWVYLDWASGIETPPEPFYHREWVEMHASDDFRALVGWLRDELDREAEAASDRRRARLERFFTRAVDLEVAFFDAATRGEGR</sequence>
<dbReference type="eggNOG" id="arCOG01128">
    <property type="taxonomic scope" value="Archaea"/>
</dbReference>
<dbReference type="PANTHER" id="PTHR43198:SF2">
    <property type="entry name" value="SI:CH1073-67J19.1-RELATED"/>
    <property type="match status" value="1"/>
</dbReference>
<protein>
    <submittedName>
        <fullName evidence="2">Thiaminase II</fullName>
    </submittedName>
</protein>
<dbReference type="Pfam" id="PF03070">
    <property type="entry name" value="TENA_THI-4"/>
    <property type="match status" value="1"/>
</dbReference>
<dbReference type="InterPro" id="IPR026285">
    <property type="entry name" value="TenA_E"/>
</dbReference>
<evidence type="ECO:0000259" key="1">
    <source>
        <dbReference type="Pfam" id="PF03070"/>
    </source>
</evidence>
<dbReference type="OrthoDB" id="196770at2157"/>
<dbReference type="PIRSF" id="PIRSF003170">
    <property type="entry name" value="Pet18p"/>
    <property type="match status" value="1"/>
</dbReference>
<dbReference type="InterPro" id="IPR050967">
    <property type="entry name" value="Thiamine_Salvage_TenA"/>
</dbReference>
<reference evidence="2 3" key="1">
    <citation type="submission" date="2013-09" db="EMBL/GenBank/DDBJ databases">
        <title>Whole genome sequencing of Halarchaeum acidiphilum strain MH1-52-1.</title>
        <authorList>
            <person name="Shimane Y."/>
            <person name="Minegishi H."/>
            <person name="Nishi S."/>
            <person name="Echigo A."/>
            <person name="Shuto A."/>
            <person name="Konishi M."/>
            <person name="Ito T."/>
            <person name="Ohkuma M."/>
            <person name="Ohta Y."/>
            <person name="Nagano Y."/>
            <person name="Tsubouchi T."/>
            <person name="Mori K."/>
            <person name="Usui K."/>
            <person name="Kamekura M."/>
            <person name="Usami R."/>
            <person name="Takaki Y."/>
            <person name="Hatada Y."/>
        </authorList>
    </citation>
    <scope>NUCLEOTIDE SEQUENCE [LARGE SCALE GENOMIC DNA]</scope>
    <source>
        <strain evidence="2 3">JCM 16109</strain>
    </source>
</reference>
<dbReference type="Gene3D" id="1.20.910.10">
    <property type="entry name" value="Heme oxygenase-like"/>
    <property type="match status" value="1"/>
</dbReference>
<dbReference type="AlphaFoldDB" id="U3AF71"/>
<comment type="caution">
    <text evidence="2">The sequence shown here is derived from an EMBL/GenBank/DDBJ whole genome shotgun (WGS) entry which is preliminary data.</text>
</comment>
<name>U3AF71_9EURY</name>